<name>A0ACB6R8U9_9PLEO</name>
<comment type="caution">
    <text evidence="1">The sequence shown here is derived from an EMBL/GenBank/DDBJ whole genome shotgun (WGS) entry which is preliminary data.</text>
</comment>
<reference evidence="1" key="1">
    <citation type="journal article" date="2020" name="Stud. Mycol.">
        <title>101 Dothideomycetes genomes: a test case for predicting lifestyles and emergence of pathogens.</title>
        <authorList>
            <person name="Haridas S."/>
            <person name="Albert R."/>
            <person name="Binder M."/>
            <person name="Bloem J."/>
            <person name="Labutti K."/>
            <person name="Salamov A."/>
            <person name="Andreopoulos B."/>
            <person name="Baker S."/>
            <person name="Barry K."/>
            <person name="Bills G."/>
            <person name="Bluhm B."/>
            <person name="Cannon C."/>
            <person name="Castanera R."/>
            <person name="Culley D."/>
            <person name="Daum C."/>
            <person name="Ezra D."/>
            <person name="Gonzalez J."/>
            <person name="Henrissat B."/>
            <person name="Kuo A."/>
            <person name="Liang C."/>
            <person name="Lipzen A."/>
            <person name="Lutzoni F."/>
            <person name="Magnuson J."/>
            <person name="Mondo S."/>
            <person name="Nolan M."/>
            <person name="Ohm R."/>
            <person name="Pangilinan J."/>
            <person name="Park H.-J."/>
            <person name="Ramirez L."/>
            <person name="Alfaro M."/>
            <person name="Sun H."/>
            <person name="Tritt A."/>
            <person name="Yoshinaga Y."/>
            <person name="Zwiers L.-H."/>
            <person name="Turgeon B."/>
            <person name="Goodwin S."/>
            <person name="Spatafora J."/>
            <person name="Crous P."/>
            <person name="Grigoriev I."/>
        </authorList>
    </citation>
    <scope>NUCLEOTIDE SEQUENCE</scope>
    <source>
        <strain evidence="1">ATCC 200398</strain>
    </source>
</reference>
<protein>
    <submittedName>
        <fullName evidence="1">Uncharacterized protein</fullName>
    </submittedName>
</protein>
<evidence type="ECO:0000313" key="1">
    <source>
        <dbReference type="EMBL" id="KAF2474755.1"/>
    </source>
</evidence>
<dbReference type="EMBL" id="MU003497">
    <property type="protein sequence ID" value="KAF2474755.1"/>
    <property type="molecule type" value="Genomic_DNA"/>
</dbReference>
<proteinExistence type="predicted"/>
<dbReference type="Proteomes" id="UP000799755">
    <property type="component" value="Unassembled WGS sequence"/>
</dbReference>
<organism evidence="1 2">
    <name type="scientific">Lindgomyces ingoldianus</name>
    <dbReference type="NCBI Taxonomy" id="673940"/>
    <lineage>
        <taxon>Eukaryota</taxon>
        <taxon>Fungi</taxon>
        <taxon>Dikarya</taxon>
        <taxon>Ascomycota</taxon>
        <taxon>Pezizomycotina</taxon>
        <taxon>Dothideomycetes</taxon>
        <taxon>Pleosporomycetidae</taxon>
        <taxon>Pleosporales</taxon>
        <taxon>Lindgomycetaceae</taxon>
        <taxon>Lindgomyces</taxon>
    </lineage>
</organism>
<accession>A0ACB6R8U9</accession>
<gene>
    <name evidence="1" type="ORF">BDR25DRAFT_301397</name>
</gene>
<evidence type="ECO:0000313" key="2">
    <source>
        <dbReference type="Proteomes" id="UP000799755"/>
    </source>
</evidence>
<sequence length="53" mass="5608">MAAHKAAPPPSRVCAPASGFFGLILFSGVLRYGGGFVGLSYEGLKLSVIRQRR</sequence>
<keyword evidence="2" id="KW-1185">Reference proteome</keyword>